<accession>A0AAV9CL07</accession>
<reference evidence="2" key="2">
    <citation type="submission" date="2023-06" db="EMBL/GenBank/DDBJ databases">
        <authorList>
            <person name="Ma L."/>
            <person name="Liu K.-W."/>
            <person name="Li Z."/>
            <person name="Hsiao Y.-Y."/>
            <person name="Qi Y."/>
            <person name="Fu T."/>
            <person name="Tang G."/>
            <person name="Zhang D."/>
            <person name="Sun W.-H."/>
            <person name="Liu D.-K."/>
            <person name="Li Y."/>
            <person name="Chen G.-Z."/>
            <person name="Liu X.-D."/>
            <person name="Liao X.-Y."/>
            <person name="Jiang Y.-T."/>
            <person name="Yu X."/>
            <person name="Hao Y."/>
            <person name="Huang J."/>
            <person name="Zhao X.-W."/>
            <person name="Ke S."/>
            <person name="Chen Y.-Y."/>
            <person name="Wu W.-L."/>
            <person name="Hsu J.-L."/>
            <person name="Lin Y.-F."/>
            <person name="Huang M.-D."/>
            <person name="Li C.-Y."/>
            <person name="Huang L."/>
            <person name="Wang Z.-W."/>
            <person name="Zhao X."/>
            <person name="Zhong W.-Y."/>
            <person name="Peng D.-H."/>
            <person name="Ahmad S."/>
            <person name="Lan S."/>
            <person name="Zhang J.-S."/>
            <person name="Tsai W.-C."/>
            <person name="Van De Peer Y."/>
            <person name="Liu Z.-J."/>
        </authorList>
    </citation>
    <scope>NUCLEOTIDE SEQUENCE</scope>
    <source>
        <strain evidence="2">CP</strain>
        <tissue evidence="2">Leaves</tissue>
    </source>
</reference>
<dbReference type="EMBL" id="JAUJYO010000018">
    <property type="protein sequence ID" value="KAK1289024.1"/>
    <property type="molecule type" value="Genomic_DNA"/>
</dbReference>
<name>A0AAV9CL07_ACOCL</name>
<protein>
    <recommendedName>
        <fullName evidence="1">Ribonuclease H1 N-terminal domain-containing protein</fullName>
    </recommendedName>
</protein>
<evidence type="ECO:0000313" key="3">
    <source>
        <dbReference type="Proteomes" id="UP001180020"/>
    </source>
</evidence>
<dbReference type="Gene3D" id="3.40.970.10">
    <property type="entry name" value="Ribonuclease H1, N-terminal domain"/>
    <property type="match status" value="1"/>
</dbReference>
<dbReference type="SUPFAM" id="SSF55658">
    <property type="entry name" value="L9 N-domain-like"/>
    <property type="match status" value="1"/>
</dbReference>
<gene>
    <name evidence="2" type="ORF">QJS10_CPB18g00944</name>
</gene>
<dbReference type="AlphaFoldDB" id="A0AAV9CL07"/>
<feature type="domain" description="Ribonuclease H1 N-terminal" evidence="1">
    <location>
        <begin position="44"/>
        <end position="80"/>
    </location>
</feature>
<dbReference type="Pfam" id="PF01693">
    <property type="entry name" value="Cauli_VI"/>
    <property type="match status" value="1"/>
</dbReference>
<dbReference type="InterPro" id="IPR009027">
    <property type="entry name" value="Ribosomal_bL9/RNase_H1_N"/>
</dbReference>
<proteinExistence type="predicted"/>
<organism evidence="2 3">
    <name type="scientific">Acorus calamus</name>
    <name type="common">Sweet flag</name>
    <dbReference type="NCBI Taxonomy" id="4465"/>
    <lineage>
        <taxon>Eukaryota</taxon>
        <taxon>Viridiplantae</taxon>
        <taxon>Streptophyta</taxon>
        <taxon>Embryophyta</taxon>
        <taxon>Tracheophyta</taxon>
        <taxon>Spermatophyta</taxon>
        <taxon>Magnoliopsida</taxon>
        <taxon>Liliopsida</taxon>
        <taxon>Acoraceae</taxon>
        <taxon>Acorus</taxon>
    </lineage>
</organism>
<evidence type="ECO:0000313" key="2">
    <source>
        <dbReference type="EMBL" id="KAK1289024.1"/>
    </source>
</evidence>
<keyword evidence="3" id="KW-1185">Reference proteome</keyword>
<comment type="caution">
    <text evidence="2">The sequence shown here is derived from an EMBL/GenBank/DDBJ whole genome shotgun (WGS) entry which is preliminary data.</text>
</comment>
<evidence type="ECO:0000259" key="1">
    <source>
        <dbReference type="Pfam" id="PF01693"/>
    </source>
</evidence>
<sequence>MEDAGSKDVEEGIPSVIEDIRRGDELRAAAEVIRCARAGFGMGGRRLGLYSSWEDCDTHMKGFSGVVHAGMPSIEEANDFSVDME</sequence>
<dbReference type="Proteomes" id="UP001180020">
    <property type="component" value="Unassembled WGS sequence"/>
</dbReference>
<reference evidence="2" key="1">
    <citation type="journal article" date="2023" name="Nat. Commun.">
        <title>Diploid and tetraploid genomes of Acorus and the evolution of monocots.</title>
        <authorList>
            <person name="Ma L."/>
            <person name="Liu K.W."/>
            <person name="Li Z."/>
            <person name="Hsiao Y.Y."/>
            <person name="Qi Y."/>
            <person name="Fu T."/>
            <person name="Tang G.D."/>
            <person name="Zhang D."/>
            <person name="Sun W.H."/>
            <person name="Liu D.K."/>
            <person name="Li Y."/>
            <person name="Chen G.Z."/>
            <person name="Liu X.D."/>
            <person name="Liao X.Y."/>
            <person name="Jiang Y.T."/>
            <person name="Yu X."/>
            <person name="Hao Y."/>
            <person name="Huang J."/>
            <person name="Zhao X.W."/>
            <person name="Ke S."/>
            <person name="Chen Y.Y."/>
            <person name="Wu W.L."/>
            <person name="Hsu J.L."/>
            <person name="Lin Y.F."/>
            <person name="Huang M.D."/>
            <person name="Li C.Y."/>
            <person name="Huang L."/>
            <person name="Wang Z.W."/>
            <person name="Zhao X."/>
            <person name="Zhong W.Y."/>
            <person name="Peng D.H."/>
            <person name="Ahmad S."/>
            <person name="Lan S."/>
            <person name="Zhang J.S."/>
            <person name="Tsai W.C."/>
            <person name="Van de Peer Y."/>
            <person name="Liu Z.J."/>
        </authorList>
    </citation>
    <scope>NUCLEOTIDE SEQUENCE</scope>
    <source>
        <strain evidence="2">CP</strain>
    </source>
</reference>
<dbReference type="InterPro" id="IPR011320">
    <property type="entry name" value="RNase_H1_N"/>
</dbReference>
<dbReference type="InterPro" id="IPR037056">
    <property type="entry name" value="RNase_H1_N_sf"/>
</dbReference>